<organism evidence="1 2">
    <name type="scientific">Platanthera guangdongensis</name>
    <dbReference type="NCBI Taxonomy" id="2320717"/>
    <lineage>
        <taxon>Eukaryota</taxon>
        <taxon>Viridiplantae</taxon>
        <taxon>Streptophyta</taxon>
        <taxon>Embryophyta</taxon>
        <taxon>Tracheophyta</taxon>
        <taxon>Spermatophyta</taxon>
        <taxon>Magnoliopsida</taxon>
        <taxon>Liliopsida</taxon>
        <taxon>Asparagales</taxon>
        <taxon>Orchidaceae</taxon>
        <taxon>Orchidoideae</taxon>
        <taxon>Orchideae</taxon>
        <taxon>Orchidinae</taxon>
        <taxon>Platanthera</taxon>
    </lineage>
</organism>
<dbReference type="Proteomes" id="UP001412067">
    <property type="component" value="Unassembled WGS sequence"/>
</dbReference>
<protein>
    <submittedName>
        <fullName evidence="1">Uncharacterized protein</fullName>
    </submittedName>
</protein>
<sequence>MESIYSQGNISSSLIDNVVPWVNWSEWNYLRRSIFSSSPKLISSALQKISGWVSRGYPLNLVELTAVIIEIHQKDPFFRGDTSFGDAVIPEKMLNMLYCMFIMRLVNDFVEPEHKATGRSISDIAESLGIPRTFVDIRHESSHRSLPSLKLVRPASAKALEWLKANYWEPQRIASCDPRKVIKSRLRQMILCLKARQVSLLSSVKNKTKHSRRASFLMPCRKLSQLASKSDGSKAHISKLIRIAAHLYSVHPSEFVSVLLEFFLAQASDISDHIDLEGSDDSKCSILKPISGSLIGLKMVITKLFRKTPRLLLSMLKAVLEMIEEKDSRNFEIGGNDFLFSLNRAEVNEVCHLRSLVLYLIRNLKALKQSGRIELFQENQIFSTHKIATAKVCLTGLLHKCLSLFVPGDKYMLKSALLLAEMNGNKLLTEKLKKLPLLAFLDQNQFHCDEINYNENMLLKEEDAVEKAAERLDLIKFRLGKHKNSEPSNSVSGAATNRWALTKSWDLCPIGMTLCPFSSAAFSPIFYVMEDAKEAYKSEPSGENVEDVHSADTREMVCDEVEFLGDENAAKKLKQMPETEGSAALGTPFLMEGRLLIGGLWKKVSQEELVSLESDVRIFV</sequence>
<name>A0ABR2LNE5_9ASPA</name>
<gene>
    <name evidence="1" type="ORF">KSP40_PGU011529</name>
</gene>
<reference evidence="1 2" key="1">
    <citation type="journal article" date="2022" name="Nat. Plants">
        <title>Genomes of leafy and leafless Platanthera orchids illuminate the evolution of mycoheterotrophy.</title>
        <authorList>
            <person name="Li M.H."/>
            <person name="Liu K.W."/>
            <person name="Li Z."/>
            <person name="Lu H.C."/>
            <person name="Ye Q.L."/>
            <person name="Zhang D."/>
            <person name="Wang J.Y."/>
            <person name="Li Y.F."/>
            <person name="Zhong Z.M."/>
            <person name="Liu X."/>
            <person name="Yu X."/>
            <person name="Liu D.K."/>
            <person name="Tu X.D."/>
            <person name="Liu B."/>
            <person name="Hao Y."/>
            <person name="Liao X.Y."/>
            <person name="Jiang Y.T."/>
            <person name="Sun W.H."/>
            <person name="Chen J."/>
            <person name="Chen Y.Q."/>
            <person name="Ai Y."/>
            <person name="Zhai J.W."/>
            <person name="Wu S.S."/>
            <person name="Zhou Z."/>
            <person name="Hsiao Y.Y."/>
            <person name="Wu W.L."/>
            <person name="Chen Y.Y."/>
            <person name="Lin Y.F."/>
            <person name="Hsu J.L."/>
            <person name="Li C.Y."/>
            <person name="Wang Z.W."/>
            <person name="Zhao X."/>
            <person name="Zhong W.Y."/>
            <person name="Ma X.K."/>
            <person name="Ma L."/>
            <person name="Huang J."/>
            <person name="Chen G.Z."/>
            <person name="Huang M.Z."/>
            <person name="Huang L."/>
            <person name="Peng D.H."/>
            <person name="Luo Y.B."/>
            <person name="Zou S.Q."/>
            <person name="Chen S.P."/>
            <person name="Lan S."/>
            <person name="Tsai W.C."/>
            <person name="Van de Peer Y."/>
            <person name="Liu Z.J."/>
        </authorList>
    </citation>
    <scope>NUCLEOTIDE SEQUENCE [LARGE SCALE GENOMIC DNA]</scope>
    <source>
        <strain evidence="1">Lor288</strain>
    </source>
</reference>
<dbReference type="EMBL" id="JBBWWR010000017">
    <property type="protein sequence ID" value="KAK8945770.1"/>
    <property type="molecule type" value="Genomic_DNA"/>
</dbReference>
<dbReference type="InterPro" id="IPR007174">
    <property type="entry name" value="Las1"/>
</dbReference>
<proteinExistence type="predicted"/>
<evidence type="ECO:0000313" key="2">
    <source>
        <dbReference type="Proteomes" id="UP001412067"/>
    </source>
</evidence>
<dbReference type="Pfam" id="PF04031">
    <property type="entry name" value="Las1"/>
    <property type="match status" value="1"/>
</dbReference>
<evidence type="ECO:0000313" key="1">
    <source>
        <dbReference type="EMBL" id="KAK8945770.1"/>
    </source>
</evidence>
<comment type="caution">
    <text evidence="1">The sequence shown here is derived from an EMBL/GenBank/DDBJ whole genome shotgun (WGS) entry which is preliminary data.</text>
</comment>
<keyword evidence="2" id="KW-1185">Reference proteome</keyword>
<dbReference type="PANTHER" id="PTHR15002">
    <property type="entry name" value="RIBOSOMAL BIOGENESIS PROTEIN LAS1L"/>
    <property type="match status" value="1"/>
</dbReference>
<dbReference type="PANTHER" id="PTHR15002:SF0">
    <property type="entry name" value="RIBOSOMAL BIOGENESIS PROTEIN LAS1L"/>
    <property type="match status" value="1"/>
</dbReference>
<accession>A0ABR2LNE5</accession>